<dbReference type="RefSeq" id="XP_016970179.1">
    <property type="nucleotide sequence ID" value="XM_017114690.1"/>
</dbReference>
<reference evidence="2" key="3">
    <citation type="submission" date="2025-05" db="UniProtKB">
        <authorList>
            <consortium name="EnsemblMetazoa"/>
        </authorList>
    </citation>
    <scope>IDENTIFICATION</scope>
</reference>
<evidence type="ECO:0000313" key="3">
    <source>
        <dbReference type="Proteomes" id="UP001652680"/>
    </source>
</evidence>
<evidence type="ECO:0000313" key="4">
    <source>
        <dbReference type="RefSeq" id="XP_016970179.1"/>
    </source>
</evidence>
<organism evidence="4">
    <name type="scientific">Drosophila rhopaloa</name>
    <name type="common">Fruit fly</name>
    <dbReference type="NCBI Taxonomy" id="1041015"/>
    <lineage>
        <taxon>Eukaryota</taxon>
        <taxon>Metazoa</taxon>
        <taxon>Ecdysozoa</taxon>
        <taxon>Arthropoda</taxon>
        <taxon>Hexapoda</taxon>
        <taxon>Insecta</taxon>
        <taxon>Pterygota</taxon>
        <taxon>Neoptera</taxon>
        <taxon>Endopterygota</taxon>
        <taxon>Diptera</taxon>
        <taxon>Brachycera</taxon>
        <taxon>Muscomorpha</taxon>
        <taxon>Ephydroidea</taxon>
        <taxon>Drosophilidae</taxon>
        <taxon>Drosophila</taxon>
        <taxon>Sophophora</taxon>
    </lineage>
</organism>
<reference evidence="4" key="2">
    <citation type="submission" date="2025-04" db="UniProtKB">
        <authorList>
            <consortium name="RefSeq"/>
        </authorList>
    </citation>
    <scope>IDENTIFICATION</scope>
</reference>
<feature type="compositionally biased region" description="Basic residues" evidence="1">
    <location>
        <begin position="204"/>
        <end position="214"/>
    </location>
</feature>
<feature type="region of interest" description="Disordered" evidence="1">
    <location>
        <begin position="85"/>
        <end position="122"/>
    </location>
</feature>
<dbReference type="EnsemblMetazoa" id="XM_017114690.1">
    <property type="protein sequence ID" value="XP_016970179.1"/>
    <property type="gene ID" value="LOC108038005"/>
</dbReference>
<protein>
    <submittedName>
        <fullName evidence="4">Uncharacterized protein LOC108038005</fullName>
    </submittedName>
</protein>
<dbReference type="Proteomes" id="UP001652680">
    <property type="component" value="Unassembled WGS sequence"/>
</dbReference>
<accession>A0A6P4E1B3</accession>
<name>A0A6P4E1B3_DRORH</name>
<evidence type="ECO:0000313" key="2">
    <source>
        <dbReference type="EnsemblMetazoa" id="XP_016970179.1"/>
    </source>
</evidence>
<dbReference type="OMA" id="RRCCPES"/>
<gene>
    <name evidence="4" type="primary">LOC108038005</name>
    <name evidence="2" type="synonym">108038005</name>
</gene>
<dbReference type="OrthoDB" id="8058746at2759"/>
<reference evidence="3" key="1">
    <citation type="journal article" date="2021" name="Elife">
        <title>Highly contiguous assemblies of 101 drosophilid genomes.</title>
        <authorList>
            <person name="Kim B.Y."/>
            <person name="Wang J.R."/>
            <person name="Miller D.E."/>
            <person name="Barmina O."/>
            <person name="Delaney E."/>
            <person name="Thompson A."/>
            <person name="Comeault A.A."/>
            <person name="Peede D."/>
            <person name="D'Agostino E.R."/>
            <person name="Pelaez J."/>
            <person name="Aguilar J.M."/>
            <person name="Haji D."/>
            <person name="Matsunaga T."/>
            <person name="Armstrong E.E."/>
            <person name="Zych M."/>
            <person name="Ogawa Y."/>
            <person name="Stamenkovic-Radak M."/>
            <person name="Jelic M."/>
            <person name="Veselinovic M.S."/>
            <person name="Tanaskovic M."/>
            <person name="Eric P."/>
            <person name="Gao J.J."/>
            <person name="Katoh T.K."/>
            <person name="Toda M.J."/>
            <person name="Watabe H."/>
            <person name="Watada M."/>
            <person name="Davis J.S."/>
            <person name="Moyle L.C."/>
            <person name="Manoli G."/>
            <person name="Bertolini E."/>
            <person name="Kostal V."/>
            <person name="Hawley R.S."/>
            <person name="Takahashi A."/>
            <person name="Jones C.D."/>
            <person name="Price D.K."/>
            <person name="Whiteman N."/>
            <person name="Kopp A."/>
            <person name="Matute D.R."/>
            <person name="Petrov D.A."/>
        </authorList>
    </citation>
    <scope>NUCLEOTIDE SEQUENCE [LARGE SCALE GENOMIC DNA]</scope>
</reference>
<dbReference type="GeneID" id="108038005"/>
<feature type="compositionally biased region" description="Low complexity" evidence="1">
    <location>
        <begin position="87"/>
        <end position="104"/>
    </location>
</feature>
<keyword evidence="3" id="KW-1185">Reference proteome</keyword>
<dbReference type="AlphaFoldDB" id="A0A6P4E1B3"/>
<feature type="region of interest" description="Disordered" evidence="1">
    <location>
        <begin position="196"/>
        <end position="245"/>
    </location>
</feature>
<sequence>MHPAQQLNFKIQLLSGKNVVLVDCSGYESELFMPQIVRGRITFQNIIPDRRCCPESRMLSDPLQVDLGTRTRTMRSPLRRTFPEVNLSTPLAKSTPSSTSSLRSKAGKENELPQLTPEGPRTRPFELTSLVEVEMDIDPVNVTPCQEQAYTTLRLPSPELQLPAVYQNESLSVPRISPQNLSSFKQGTVLTKEPVIHNSTPKLPPRRTYTRKKPGNPCKTKPAPAWSPLKKNKKNPTVSSTKVPNPTMKLEVRNRKLIVDPKTTLAAYDPNQKESVTITKKKIIRKQVTGKTRKQFEALKVTAFDLLTNSSVGHMSRHLNKHFQKSCVNKMSTTLPSYAEIAVAAPLVMDRQVKALVAAQKRMERITQRPKGFMTRKSKQI</sequence>
<evidence type="ECO:0000256" key="1">
    <source>
        <dbReference type="SAM" id="MobiDB-lite"/>
    </source>
</evidence>
<feature type="compositionally biased region" description="Polar residues" evidence="1">
    <location>
        <begin position="235"/>
        <end position="244"/>
    </location>
</feature>
<proteinExistence type="predicted"/>